<dbReference type="SUPFAM" id="SSF55048">
    <property type="entry name" value="Probable ACP-binding domain of malonyl-CoA ACP transacylase"/>
    <property type="match status" value="1"/>
</dbReference>
<dbReference type="SUPFAM" id="SSF47336">
    <property type="entry name" value="ACP-like"/>
    <property type="match status" value="1"/>
</dbReference>
<dbReference type="InterPro" id="IPR049551">
    <property type="entry name" value="PKS_DH_C"/>
</dbReference>
<dbReference type="Pfam" id="PF14765">
    <property type="entry name" value="PS-DH"/>
    <property type="match status" value="1"/>
</dbReference>
<dbReference type="SMART" id="SM00829">
    <property type="entry name" value="PKS_ER"/>
    <property type="match status" value="1"/>
</dbReference>
<evidence type="ECO:0000256" key="4">
    <source>
        <dbReference type="ARBA" id="ARBA00022857"/>
    </source>
</evidence>
<keyword evidence="1" id="KW-0596">Phosphopantetheine</keyword>
<evidence type="ECO:0000259" key="10">
    <source>
        <dbReference type="PROSITE" id="PS52019"/>
    </source>
</evidence>
<keyword evidence="2" id="KW-0597">Phosphoprotein</keyword>
<evidence type="ECO:0000256" key="6">
    <source>
        <dbReference type="ARBA" id="ARBA00023268"/>
    </source>
</evidence>
<keyword evidence="7" id="KW-0012">Acyltransferase</keyword>
<feature type="region of interest" description="N-terminal hotdog fold" evidence="8">
    <location>
        <begin position="478"/>
        <end position="604"/>
    </location>
</feature>
<dbReference type="SMART" id="SM00826">
    <property type="entry name" value="PKS_DH"/>
    <property type="match status" value="1"/>
</dbReference>
<dbReference type="InterPro" id="IPR013217">
    <property type="entry name" value="Methyltransf_12"/>
</dbReference>
<dbReference type="PROSITE" id="PS50075">
    <property type="entry name" value="CARRIER"/>
    <property type="match status" value="1"/>
</dbReference>
<feature type="region of interest" description="C-terminal hotdog fold" evidence="8">
    <location>
        <begin position="634"/>
        <end position="785"/>
    </location>
</feature>
<dbReference type="InterPro" id="IPR001227">
    <property type="entry name" value="Ac_transferase_dom_sf"/>
</dbReference>
<evidence type="ECO:0000313" key="12">
    <source>
        <dbReference type="Proteomes" id="UP001390339"/>
    </source>
</evidence>
<dbReference type="Gene3D" id="3.90.180.10">
    <property type="entry name" value="Medium-chain alcohol dehydrogenases, catalytic domain"/>
    <property type="match status" value="1"/>
</dbReference>
<evidence type="ECO:0000256" key="7">
    <source>
        <dbReference type="ARBA" id="ARBA00023315"/>
    </source>
</evidence>
<keyword evidence="5" id="KW-0560">Oxidoreductase</keyword>
<dbReference type="SMART" id="SM00827">
    <property type="entry name" value="PKS_AT"/>
    <property type="match status" value="1"/>
</dbReference>
<name>A0ABR2HNY4_9PEZI</name>
<feature type="domain" description="Carrier" evidence="9">
    <location>
        <begin position="2019"/>
        <end position="2096"/>
    </location>
</feature>
<dbReference type="InterPro" id="IPR049900">
    <property type="entry name" value="PKS_mFAS_DH"/>
</dbReference>
<dbReference type="InterPro" id="IPR020807">
    <property type="entry name" value="PKS_DH"/>
</dbReference>
<dbReference type="Proteomes" id="UP001390339">
    <property type="component" value="Unassembled WGS sequence"/>
</dbReference>
<dbReference type="PANTHER" id="PTHR43775">
    <property type="entry name" value="FATTY ACID SYNTHASE"/>
    <property type="match status" value="1"/>
</dbReference>
<dbReference type="Gene3D" id="3.30.70.3290">
    <property type="match status" value="1"/>
</dbReference>
<evidence type="ECO:0000256" key="8">
    <source>
        <dbReference type="PROSITE-ProRule" id="PRU01363"/>
    </source>
</evidence>
<dbReference type="SUPFAM" id="SSF53335">
    <property type="entry name" value="S-adenosyl-L-methionine-dependent methyltransferases"/>
    <property type="match status" value="1"/>
</dbReference>
<dbReference type="InterPro" id="IPR020806">
    <property type="entry name" value="PKS_PP-bd"/>
</dbReference>
<dbReference type="PANTHER" id="PTHR43775:SF29">
    <property type="entry name" value="ASPERFURANONE POLYKETIDE SYNTHASE AFOG-RELATED"/>
    <property type="match status" value="1"/>
</dbReference>
<dbReference type="InterPro" id="IPR029063">
    <property type="entry name" value="SAM-dependent_MTases_sf"/>
</dbReference>
<dbReference type="InterPro" id="IPR056501">
    <property type="entry name" value="NAD-bd_HRPKS_sdrA"/>
</dbReference>
<dbReference type="InterPro" id="IPR042104">
    <property type="entry name" value="PKS_dehydratase_sf"/>
</dbReference>
<dbReference type="CDD" id="cd02440">
    <property type="entry name" value="AdoMet_MTases"/>
    <property type="match status" value="1"/>
</dbReference>
<dbReference type="InterPro" id="IPR006162">
    <property type="entry name" value="Ppantetheine_attach_site"/>
</dbReference>
<keyword evidence="3" id="KW-0808">Transferase</keyword>
<dbReference type="SMART" id="SM00822">
    <property type="entry name" value="PKS_KR"/>
    <property type="match status" value="1"/>
</dbReference>
<accession>A0ABR2HNY4</accession>
<dbReference type="Gene3D" id="3.40.50.150">
    <property type="entry name" value="Vaccinia Virus protein VP39"/>
    <property type="match status" value="1"/>
</dbReference>
<dbReference type="EMBL" id="JAPCWZ010000009">
    <property type="protein sequence ID" value="KAK8850863.1"/>
    <property type="molecule type" value="Genomic_DNA"/>
</dbReference>
<dbReference type="InterPro" id="IPR013968">
    <property type="entry name" value="PKS_KR"/>
</dbReference>
<dbReference type="InterPro" id="IPR057326">
    <property type="entry name" value="KR_dom"/>
</dbReference>
<gene>
    <name evidence="11" type="ORF">PGQ11_013342</name>
</gene>
<keyword evidence="12" id="KW-1185">Reference proteome</keyword>
<dbReference type="Pfam" id="PF00698">
    <property type="entry name" value="Acyl_transf_1"/>
    <property type="match status" value="1"/>
</dbReference>
<reference evidence="11 12" key="1">
    <citation type="journal article" date="2024" name="IMA Fungus">
        <title>Apiospora arundinis, a panoply of carbohydrate-active enzymes and secondary metabolites.</title>
        <authorList>
            <person name="Sorensen T."/>
            <person name="Petersen C."/>
            <person name="Muurmann A.T."/>
            <person name="Christiansen J.V."/>
            <person name="Brundto M.L."/>
            <person name="Overgaard C.K."/>
            <person name="Boysen A.T."/>
            <person name="Wollenberg R.D."/>
            <person name="Larsen T.O."/>
            <person name="Sorensen J.L."/>
            <person name="Nielsen K.L."/>
            <person name="Sondergaard T.E."/>
        </authorList>
    </citation>
    <scope>NUCLEOTIDE SEQUENCE [LARGE SCALE GENOMIC DNA]</scope>
    <source>
        <strain evidence="11 12">AAU 773</strain>
    </source>
</reference>
<dbReference type="Gene3D" id="1.10.1200.10">
    <property type="entry name" value="ACP-like"/>
    <property type="match status" value="1"/>
</dbReference>
<dbReference type="InterPro" id="IPR036291">
    <property type="entry name" value="NAD(P)-bd_dom_sf"/>
</dbReference>
<evidence type="ECO:0000256" key="3">
    <source>
        <dbReference type="ARBA" id="ARBA00022679"/>
    </source>
</evidence>
<protein>
    <submittedName>
        <fullName evidence="11">Polyketide synthase</fullName>
    </submittedName>
</protein>
<dbReference type="Pfam" id="PF21089">
    <property type="entry name" value="PKS_DH_N"/>
    <property type="match status" value="1"/>
</dbReference>
<dbReference type="Pfam" id="PF00550">
    <property type="entry name" value="PP-binding"/>
    <property type="match status" value="1"/>
</dbReference>
<feature type="active site" description="Proton acceptor; for dehydratase activity" evidence="8">
    <location>
        <position position="510"/>
    </location>
</feature>
<evidence type="ECO:0000256" key="5">
    <source>
        <dbReference type="ARBA" id="ARBA00023002"/>
    </source>
</evidence>
<dbReference type="Pfam" id="PF23114">
    <property type="entry name" value="NAD-bd_HRPKS_sdrA"/>
    <property type="match status" value="1"/>
</dbReference>
<dbReference type="InterPro" id="IPR049552">
    <property type="entry name" value="PKS_DH_N"/>
</dbReference>
<comment type="caution">
    <text evidence="11">The sequence shown here is derived from an EMBL/GenBank/DDBJ whole genome shotgun (WGS) entry which is preliminary data.</text>
</comment>
<dbReference type="SUPFAM" id="SSF52151">
    <property type="entry name" value="FabD/lysophospholipase-like"/>
    <property type="match status" value="1"/>
</dbReference>
<feature type="active site" description="Proton donor; for dehydratase activity" evidence="8">
    <location>
        <position position="694"/>
    </location>
</feature>
<dbReference type="CDD" id="cd05195">
    <property type="entry name" value="enoyl_red"/>
    <property type="match status" value="1"/>
</dbReference>
<dbReference type="InterPro" id="IPR009081">
    <property type="entry name" value="PP-bd_ACP"/>
</dbReference>
<keyword evidence="4" id="KW-0521">NADP</keyword>
<dbReference type="SMART" id="SM00823">
    <property type="entry name" value="PKS_PP"/>
    <property type="match status" value="1"/>
</dbReference>
<dbReference type="InterPro" id="IPR016036">
    <property type="entry name" value="Malonyl_transacylase_ACP-bd"/>
</dbReference>
<proteinExistence type="predicted"/>
<feature type="domain" description="PKS/mFAS DH" evidence="10">
    <location>
        <begin position="478"/>
        <end position="785"/>
    </location>
</feature>
<evidence type="ECO:0000256" key="2">
    <source>
        <dbReference type="ARBA" id="ARBA00022553"/>
    </source>
</evidence>
<dbReference type="Pfam" id="PF08659">
    <property type="entry name" value="KR"/>
    <property type="match status" value="1"/>
</dbReference>
<dbReference type="Gene3D" id="3.40.366.10">
    <property type="entry name" value="Malonyl-Coenzyme A Acyl Carrier Protein, domain 2"/>
    <property type="match status" value="1"/>
</dbReference>
<dbReference type="InterPro" id="IPR014043">
    <property type="entry name" value="Acyl_transferase_dom"/>
</dbReference>
<dbReference type="InterPro" id="IPR036736">
    <property type="entry name" value="ACP-like_sf"/>
</dbReference>
<evidence type="ECO:0000256" key="1">
    <source>
        <dbReference type="ARBA" id="ARBA00022450"/>
    </source>
</evidence>
<dbReference type="InterPro" id="IPR011032">
    <property type="entry name" value="GroES-like_sf"/>
</dbReference>
<dbReference type="SUPFAM" id="SSF50129">
    <property type="entry name" value="GroES-like"/>
    <property type="match status" value="1"/>
</dbReference>
<dbReference type="PROSITE" id="PS52019">
    <property type="entry name" value="PKS_MFAS_DH"/>
    <property type="match status" value="1"/>
</dbReference>
<dbReference type="SUPFAM" id="SSF51735">
    <property type="entry name" value="NAD(P)-binding Rossmann-fold domains"/>
    <property type="match status" value="2"/>
</dbReference>
<dbReference type="Gene3D" id="3.40.50.720">
    <property type="entry name" value="NAD(P)-binding Rossmann-like Domain"/>
    <property type="match status" value="2"/>
</dbReference>
<keyword evidence="6" id="KW-0511">Multifunctional enzyme</keyword>
<evidence type="ECO:0000313" key="11">
    <source>
        <dbReference type="EMBL" id="KAK8850863.1"/>
    </source>
</evidence>
<dbReference type="PROSITE" id="PS00012">
    <property type="entry name" value="PHOSPHOPANTETHEINE"/>
    <property type="match status" value="1"/>
</dbReference>
<organism evidence="11 12">
    <name type="scientific">Apiospora arundinis</name>
    <dbReference type="NCBI Taxonomy" id="335852"/>
    <lineage>
        <taxon>Eukaryota</taxon>
        <taxon>Fungi</taxon>
        <taxon>Dikarya</taxon>
        <taxon>Ascomycota</taxon>
        <taxon>Pezizomycotina</taxon>
        <taxon>Sordariomycetes</taxon>
        <taxon>Xylariomycetidae</taxon>
        <taxon>Amphisphaeriales</taxon>
        <taxon>Apiosporaceae</taxon>
        <taxon>Apiospora</taxon>
    </lineage>
</organism>
<dbReference type="InterPro" id="IPR050091">
    <property type="entry name" value="PKS_NRPS_Biosynth_Enz"/>
</dbReference>
<dbReference type="Gene3D" id="3.10.129.110">
    <property type="entry name" value="Polyketide synthase dehydratase"/>
    <property type="match status" value="1"/>
</dbReference>
<dbReference type="InterPro" id="IPR016035">
    <property type="entry name" value="Acyl_Trfase/lysoPLipase"/>
</dbReference>
<dbReference type="InterPro" id="IPR020843">
    <property type="entry name" value="ER"/>
</dbReference>
<evidence type="ECO:0000259" key="9">
    <source>
        <dbReference type="PROSITE" id="PS50075"/>
    </source>
</evidence>
<dbReference type="Pfam" id="PF08242">
    <property type="entry name" value="Methyltransf_12"/>
    <property type="match status" value="1"/>
</dbReference>
<sequence length="2099" mass="229293">MVDQYQSQSSIDALNQALPGGGDALSNLAYTLAMHRSHLQWRSFALLKSPKDLHQLSEVISMPAKAHTDPPRIGFVLSGQGAQWYAMGRELLSYASFSEELECATKYLETLGCSWSVTDELLKSEAASNIDNPEHSQTLCTILQVALVNLLRRFGVAPSATVGHSSGEIAAAYAAGHLSRESSWKVAYYRGLCSAEVASPGYPGPSGAMISIGLSEASAREVVERLDRQSNAFGISVACINSPSNVTVSGEAGLIDQLKTEMDSRHVFARKLRVNTAYHSRQMKSISSKYISLMGSLTGPADKKPIVPMVSSVTGRVAHADELLDPAYWALNMISPVQFDQAVSTMCAKSPAEYVKKIDRSHHKIPIVNHLVEIGPHAALRGPLRDILRASSRGSSIAYTSILQRGQSAVDTTLSAMGELHCLGQALEFEAINQPSGEPKHKPSLLVNLPEYPFDHSQHYWHESRLSQAYRLRPDAPSELLGTRSRDWDPSDARWSHFIKTVEMPWTEHHVVNGETLYPGAGMVVMAIEAAKQLNRDANIDGFTLKGVRIEAAMDLSASKGICEVQTSLRQLSGLTYEFVVKTYVDDNWTVNCRGTITVALAPDSPGEDWDGSRKASEKQRIVTDLCDSIAACQQPVDHHNMYGFLKRTGYEFGPLFQGARNQRCNGALKQAAADVKLYSSSEEPHVVHPVSLDAIFHLCFTSFTAGGTRPMATSVPSGIGTLWVANTGLARPAHESVACLSKITKTTNRGFLASGGAMSSGPEKNLLVWMEGLELTNISAAPRPVEAPNPQQFCMNVDQKLALDKMDPHDLQAYLDATHPVEEDLTSFFQDMAHLIKMVLERMLESVDYSQIDGQEAWKQRYWEWAQHHLTEGRLKDLPTTTAESFDQLCSRLGGITNVGPLYATVASNLSALMKGETDSLDLLMHSGLLKKYYEDLAGYRCTTQAVTYIDLLAHQKPGLTILEVGGGTGSTTRAVVSALAATGNTAGKTLRCNRYDFTDVSASFLEKARGEFAAYESQMTFGTLNIEQDFAEQGYEEGAYDVVVADAVLHITADLGQTFRNVRKALKPGGKLIMPELLHPDGWTAGFVFGLFPGWWLASREEGPLSPNLSAEGWGKVLRDNGFSGSDLVFTDFDGPAHHLGCVVSTAVLPPELRNGHLKPQKQGADIIIQVDCPQQREFAERLLPTLGAFFSPHESNIISLEEALDRDDQGSRSEFSVVLVDYVASFVASLDAQKFAQLQKFVGTSRRVLWISTGGGRAPTPDYTLLNGLSRTLRTEFYELHLVTLALEETTTATSSGSDKTVHVEQVVSEMLARRPGQYYEQHYVEIDGHLHTERLVEADYLKTDMDDQLRPYKIVPSAIGEAAFEVSMKTLSGLEDAPYYQQSNGVSSAPGQGHIDISVKAISLQAQDQLAVRGYEPEPLFGNYFSGVALNVGDRTGAIHPGDRVFAVHPGSFRSEVRTASQAAVRIPEHLPFSNACWLLPPLVVAYNLLVEVSRVRKGDSVLVHHGSRLLGQAAVGLLADQGVQDVWTTSSSEKEHTWILENLSIPEERVLPESWFDSGAMLVSHLRRKFDIVLWSHDHSKPPLSTDYVREGGRYILVDNGLSSSSATPLTMQPASTNVAVYLHRSANHIPTQQALQYAAAYPHENLLRNSHDDVSKFCASDLVGFTRHLQHAHKDETIVVSLEDAAAVIDVRIPNHDSYSLDANATYVVAGGLGGLGSAMARWLVHRGARNLVLLSRSGPRTAEARKMLEEFAIQGVRCETPACSIADRDALRQALSDCATRLPPIKGCIQSSMVMTEKVFQNMDFSDWKNTTDPKVAGSWNLHAELPRGLDFFVLISSMMGILGSGSLAAYNAGNTYMDGLARFRLAQGERAVSLDLGAVPDGGYLVSNSEHAAGRQHVLQADKYALTPVRELCALLDVFCRPSAEEGQEQEQTTAGLRCHGGQAIVGIRPPSHWKHAEEVPPTLNQPFWGHMHHVPLPAGLEGGGDGENGRKKRQTLNVVERLAAARSDNEAEEVVGEALAQRLSGLLGVAEDRLDPHKPMHSYGLDSLSAIELRSWIGQTFQVDFPVFVILGSATFTNSAKTIVSKMKSA</sequence>